<gene>
    <name evidence="2" type="primary">Cnig_chr_IV.g15135</name>
    <name evidence="2" type="ORF">B9Z55_015135</name>
</gene>
<comment type="caution">
    <text evidence="2">The sequence shown here is derived from an EMBL/GenBank/DDBJ whole genome shotgun (WGS) entry which is preliminary data.</text>
</comment>
<dbReference type="PANTHER" id="PTHR21503:SF8">
    <property type="entry name" value="F-BOX ASSOCIATED DOMAIN-CONTAINING PROTEIN-RELATED"/>
    <property type="match status" value="1"/>
</dbReference>
<protein>
    <recommendedName>
        <fullName evidence="1">Sdz-33 F-box domain-containing protein</fullName>
    </recommendedName>
</protein>
<dbReference type="AlphaFoldDB" id="A0A2G5U8T3"/>
<name>A0A2G5U8T3_9PELO</name>
<dbReference type="PANTHER" id="PTHR21503">
    <property type="entry name" value="F-BOX-CONTAINING HYPOTHETICAL PROTEIN C.ELEGANS"/>
    <property type="match status" value="1"/>
</dbReference>
<proteinExistence type="predicted"/>
<evidence type="ECO:0000313" key="3">
    <source>
        <dbReference type="Proteomes" id="UP000230233"/>
    </source>
</evidence>
<organism evidence="2 3">
    <name type="scientific">Caenorhabditis nigoni</name>
    <dbReference type="NCBI Taxonomy" id="1611254"/>
    <lineage>
        <taxon>Eukaryota</taxon>
        <taxon>Metazoa</taxon>
        <taxon>Ecdysozoa</taxon>
        <taxon>Nematoda</taxon>
        <taxon>Chromadorea</taxon>
        <taxon>Rhabditida</taxon>
        <taxon>Rhabditina</taxon>
        <taxon>Rhabditomorpha</taxon>
        <taxon>Rhabditoidea</taxon>
        <taxon>Rhabditidae</taxon>
        <taxon>Peloderinae</taxon>
        <taxon>Caenorhabditis</taxon>
    </lineage>
</organism>
<dbReference type="Proteomes" id="UP000230233">
    <property type="component" value="Chromosome IV"/>
</dbReference>
<dbReference type="EMBL" id="PDUG01000004">
    <property type="protein sequence ID" value="PIC35955.1"/>
    <property type="molecule type" value="Genomic_DNA"/>
</dbReference>
<sequence length="349" mass="40481">MDLFDLSTLPRNLLEMALSKLSTFDLINYSNCSPKCTLDVKNFMRQRKVRFEIYSDERPSINVINHENPHKDEEGDCLFISGPVDGRFRTEVIMFGGRKINAHLDKEYIGAAGKNPISGFFIFAKHLNEILNCPPIYRLEISKQDFKETKRIIDWINKRGASEVELCNITREAVQMTNTDLSYILDHVNIRAALNIRCEVQEDFQNDLPKTLKHFSCAYSKWITLDQLISPHFEFIQVHKTGFTNQDMSAYVEKVLAGELPNLIYFEAQIQGIDIDEIANGVRTVEKSEYDFECPVDYKKYLTQFIVINGFYNFKRDDGMIVTIGTGWIFAEEPAFQIFVRSEYDLYPH</sequence>
<accession>A0A2G5U8T3</accession>
<dbReference type="InterPro" id="IPR012885">
    <property type="entry name" value="F-box_Sdz-33"/>
</dbReference>
<evidence type="ECO:0000259" key="1">
    <source>
        <dbReference type="Pfam" id="PF07735"/>
    </source>
</evidence>
<reference evidence="3" key="1">
    <citation type="submission" date="2017-10" db="EMBL/GenBank/DDBJ databases">
        <title>Rapid genome shrinkage in a self-fertile nematode reveals novel sperm competition proteins.</title>
        <authorList>
            <person name="Yin D."/>
            <person name="Schwarz E.M."/>
            <person name="Thomas C.G."/>
            <person name="Felde R.L."/>
            <person name="Korf I.F."/>
            <person name="Cutter A.D."/>
            <person name="Schartner C.M."/>
            <person name="Ralston E.J."/>
            <person name="Meyer B.J."/>
            <person name="Haag E.S."/>
        </authorList>
    </citation>
    <scope>NUCLEOTIDE SEQUENCE [LARGE SCALE GENOMIC DNA]</scope>
    <source>
        <strain evidence="3">JU1422</strain>
    </source>
</reference>
<feature type="domain" description="Sdz-33 F-box" evidence="1">
    <location>
        <begin position="203"/>
        <end position="267"/>
    </location>
</feature>
<dbReference type="Pfam" id="PF07735">
    <property type="entry name" value="FBA_2"/>
    <property type="match status" value="1"/>
</dbReference>
<keyword evidence="3" id="KW-1185">Reference proteome</keyword>
<evidence type="ECO:0000313" key="2">
    <source>
        <dbReference type="EMBL" id="PIC35955.1"/>
    </source>
</evidence>